<keyword evidence="2" id="KW-1185">Reference proteome</keyword>
<feature type="non-terminal residue" evidence="1">
    <location>
        <position position="103"/>
    </location>
</feature>
<name>A0A4Y7TC55_COPMI</name>
<protein>
    <submittedName>
        <fullName evidence="1">Uncharacterized protein</fullName>
    </submittedName>
</protein>
<dbReference type="Proteomes" id="UP000298030">
    <property type="component" value="Unassembled WGS sequence"/>
</dbReference>
<dbReference type="EMBL" id="QPFP01000018">
    <property type="protein sequence ID" value="TEB31720.1"/>
    <property type="molecule type" value="Genomic_DNA"/>
</dbReference>
<organism evidence="1 2">
    <name type="scientific">Coprinellus micaceus</name>
    <name type="common">Glistening ink-cap mushroom</name>
    <name type="synonym">Coprinus micaceus</name>
    <dbReference type="NCBI Taxonomy" id="71717"/>
    <lineage>
        <taxon>Eukaryota</taxon>
        <taxon>Fungi</taxon>
        <taxon>Dikarya</taxon>
        <taxon>Basidiomycota</taxon>
        <taxon>Agaricomycotina</taxon>
        <taxon>Agaricomycetes</taxon>
        <taxon>Agaricomycetidae</taxon>
        <taxon>Agaricales</taxon>
        <taxon>Agaricineae</taxon>
        <taxon>Psathyrellaceae</taxon>
        <taxon>Coprinellus</taxon>
    </lineage>
</organism>
<reference evidence="1 2" key="1">
    <citation type="journal article" date="2019" name="Nat. Ecol. Evol.">
        <title>Megaphylogeny resolves global patterns of mushroom evolution.</title>
        <authorList>
            <person name="Varga T."/>
            <person name="Krizsan K."/>
            <person name="Foldi C."/>
            <person name="Dima B."/>
            <person name="Sanchez-Garcia M."/>
            <person name="Sanchez-Ramirez S."/>
            <person name="Szollosi G.J."/>
            <person name="Szarkandi J.G."/>
            <person name="Papp V."/>
            <person name="Albert L."/>
            <person name="Andreopoulos W."/>
            <person name="Angelini C."/>
            <person name="Antonin V."/>
            <person name="Barry K.W."/>
            <person name="Bougher N.L."/>
            <person name="Buchanan P."/>
            <person name="Buyck B."/>
            <person name="Bense V."/>
            <person name="Catcheside P."/>
            <person name="Chovatia M."/>
            <person name="Cooper J."/>
            <person name="Damon W."/>
            <person name="Desjardin D."/>
            <person name="Finy P."/>
            <person name="Geml J."/>
            <person name="Haridas S."/>
            <person name="Hughes K."/>
            <person name="Justo A."/>
            <person name="Karasinski D."/>
            <person name="Kautmanova I."/>
            <person name="Kiss B."/>
            <person name="Kocsube S."/>
            <person name="Kotiranta H."/>
            <person name="LaButti K.M."/>
            <person name="Lechner B.E."/>
            <person name="Liimatainen K."/>
            <person name="Lipzen A."/>
            <person name="Lukacs Z."/>
            <person name="Mihaltcheva S."/>
            <person name="Morgado L.N."/>
            <person name="Niskanen T."/>
            <person name="Noordeloos M.E."/>
            <person name="Ohm R.A."/>
            <person name="Ortiz-Santana B."/>
            <person name="Ovrebo C."/>
            <person name="Racz N."/>
            <person name="Riley R."/>
            <person name="Savchenko A."/>
            <person name="Shiryaev A."/>
            <person name="Soop K."/>
            <person name="Spirin V."/>
            <person name="Szebenyi C."/>
            <person name="Tomsovsky M."/>
            <person name="Tulloss R.E."/>
            <person name="Uehling J."/>
            <person name="Grigoriev I.V."/>
            <person name="Vagvolgyi C."/>
            <person name="Papp T."/>
            <person name="Martin F.M."/>
            <person name="Miettinen O."/>
            <person name="Hibbett D.S."/>
            <person name="Nagy L.G."/>
        </authorList>
    </citation>
    <scope>NUCLEOTIDE SEQUENCE [LARGE SCALE GENOMIC DNA]</scope>
    <source>
        <strain evidence="1 2">FP101781</strain>
    </source>
</reference>
<evidence type="ECO:0000313" key="1">
    <source>
        <dbReference type="EMBL" id="TEB31720.1"/>
    </source>
</evidence>
<proteinExistence type="predicted"/>
<sequence length="103" mass="11945">MCVQASASMVRSNYTTHRLAWLLMLIFSDRLLLNLRGSERLETRGTVSELIFAPHKAQATAGSEPHREDHWSIQLQPINYHSPRRMESNERVSRELRPLRCGM</sequence>
<accession>A0A4Y7TC55</accession>
<dbReference type="AlphaFoldDB" id="A0A4Y7TC55"/>
<comment type="caution">
    <text evidence="1">The sequence shown here is derived from an EMBL/GenBank/DDBJ whole genome shotgun (WGS) entry which is preliminary data.</text>
</comment>
<evidence type="ECO:0000313" key="2">
    <source>
        <dbReference type="Proteomes" id="UP000298030"/>
    </source>
</evidence>
<gene>
    <name evidence="1" type="ORF">FA13DRAFT_1732606</name>
</gene>